<dbReference type="CDD" id="cd11317">
    <property type="entry name" value="AmyAc_bac_euk_AmyA"/>
    <property type="match status" value="1"/>
</dbReference>
<feature type="region of interest" description="Disordered" evidence="15">
    <location>
        <begin position="1495"/>
        <end position="1527"/>
    </location>
</feature>
<evidence type="ECO:0000256" key="4">
    <source>
        <dbReference type="ARBA" id="ARBA00008061"/>
    </source>
</evidence>
<evidence type="ECO:0000313" key="18">
    <source>
        <dbReference type="EMBL" id="NEG69957.1"/>
    </source>
</evidence>
<comment type="subcellular location">
    <subcellularLocation>
        <location evidence="3">Cell envelope</location>
    </subcellularLocation>
</comment>
<evidence type="ECO:0000256" key="12">
    <source>
        <dbReference type="ARBA" id="ARBA00023295"/>
    </source>
</evidence>
<evidence type="ECO:0000256" key="5">
    <source>
        <dbReference type="ARBA" id="ARBA00012595"/>
    </source>
</evidence>
<dbReference type="InterPro" id="IPR013378">
    <property type="entry name" value="InlB-like_B-rpt"/>
</dbReference>
<dbReference type="EC" id="3.2.1.1" evidence="5"/>
<feature type="domain" description="Alpha-amylase C-terminal" evidence="16">
    <location>
        <begin position="479"/>
        <end position="561"/>
    </location>
</feature>
<keyword evidence="11" id="KW-0119">Carbohydrate metabolism</keyword>
<evidence type="ECO:0000256" key="1">
    <source>
        <dbReference type="ARBA" id="ARBA00000548"/>
    </source>
</evidence>
<dbReference type="Pfam" id="PF02806">
    <property type="entry name" value="Alpha-amylase_C"/>
    <property type="match status" value="1"/>
</dbReference>
<dbReference type="SUPFAM" id="SSF51445">
    <property type="entry name" value="(Trans)glycosidases"/>
    <property type="match status" value="1"/>
</dbReference>
<accession>A0A6I5N072</accession>
<dbReference type="InterPro" id="IPR017853">
    <property type="entry name" value="GH"/>
</dbReference>
<feature type="compositionally biased region" description="Gly residues" evidence="15">
    <location>
        <begin position="1496"/>
        <end position="1505"/>
    </location>
</feature>
<evidence type="ECO:0000256" key="2">
    <source>
        <dbReference type="ARBA" id="ARBA00001913"/>
    </source>
</evidence>
<feature type="domain" description="Glycosyl hydrolase family 13 catalytic" evidence="17">
    <location>
        <begin position="81"/>
        <end position="468"/>
    </location>
</feature>
<dbReference type="InterPro" id="IPR042229">
    <property type="entry name" value="Listeria/Bacterioides_rpt_sf"/>
</dbReference>
<dbReference type="InterPro" id="IPR013784">
    <property type="entry name" value="Carb-bd-like_fold"/>
</dbReference>
<dbReference type="Pfam" id="PF00128">
    <property type="entry name" value="Alpha-amylase"/>
    <property type="match status" value="1"/>
</dbReference>
<dbReference type="Gene3D" id="3.20.20.80">
    <property type="entry name" value="Glycosidases"/>
    <property type="match status" value="1"/>
</dbReference>
<gene>
    <name evidence="18" type="ORF">F6S87_04970</name>
</gene>
<sequence length="1639" mass="172173">MTRIRIDMARKAHHAARRGHRLAALLFGFLLVLTATVPAELIGVVAAAGESPNSTAESSSSTAESPNTSSGFSTTVTATRDVTVVAFQQSWNTIADECERVYGPEGVGYVQISPPQESVRGTEWWTVYQPVSYEANSRFGTEAELQSMIERCNAVGVDIIADVVLNHTTGTDVSWVDDQLGVNGTAYNGTYGRYLGIGITQYEESGNNYQYGVASGDFHKCRSAIVDYSNATEVQECRLSTMWDINTGSEKVREIQADYLAYLWNLGVRGYRVDSAKHISTTDLAAIKAKLATKIGVDADDIMFQQEVIYHDTDAASLAPSTYTGTGQVSEFEFAYRMLHYFTGSVSSLQSIGTDGGMLDSDDATVFVANWDTVRGSETLNYSSGSRYEMATAFMLAYGYGQPQILSDYYFLDYDEGAAGTTETGVIDVDLDAACAAMDGTTKYTDVADGQWLCQQRWTSVRGMIGFHNAVGDATVSSWQEPANANAGFARTDADGQDVGFFAVNNALQAHEVTYVTNLPDGVYCDVYNSSDCSATVTVEGGQFTTTVARRGAVAIYYSATVDNWATLWGADSAVGADGVDRSAEPGYDDQPALERIADTSLTIYFYLPDSYGWDAVYVQVADEGTLLNDEPVRMTKSAEVVGADSLTGNDSSATVCSGVDDDDGSWYQATVTGVGTSKTLFRFTNDPSGGSGTAGAGGTTDGAGTDDDGTQVAGDVADDVAGDTAAGAGDTGVAVADVEDIDDEDGATGVVWDYADGLSTEGGSTPYEAAAGTTAIAVRGHATTLGVPYSCSTATTTLFTVHFKATSAAAQAGATGVVVRGTDVSGAEMPATYYPFDATADSWGRRMTATLPGDFLEVNYRIVNADGLALAAGATGEDVDSLSAVAGTGESYNAAVLDNTDDESRRWTEKVRGAIESWLDGTVTTDGAATAYDHSEEYRNAASTPSPNDVKNPQTVTVIVHYMRPDGDYQQYDLDADTWNGWDLWMWTNETTSGSAIQFTGHDDFGVVATATFTEPAKGNRNVMFIVRQGADSWTAKDPDGYNRAVPESAIRVAAGDSSSGVAEIWVVSGDPTVYTYRPAVAGVTFETGCDGSCADVAGRAVPVGGTVAGLDADETPVRDGYLLDGWNTAADGSGDWFVFGDGGTVVTARTVLYAQWTKGIVVTFDVGDDSSGTSASAGATGSGGASAAPDAQTIRVGSTATEPVTPTRTGYEFVGWTVADGTGESGGSGAGGSGQSSDLGTVELFDFSTPLTEDTVLVAVWEPCEYEVKVVVGDGTEESFTVKYGETVDATALAKLADGASVDGRKFVGWTVDAAGTTPYNVAAAVTGELTIYGKWVDDDVDVTLVTFHAAYEDGVLDMSGDVQLYAVVGETMGEPVPDPVRDGYRFAGWTTDFTSLEHLFDFGTDVVTENLELYPLWVKTWPVTFDLNYDGAPAAVDAYPALATQTVDDGACVADPGVEPAHGDDADRYEFLGWYVDAGLTTPFVFCTAGSGESDGTGGSGAESGAESGADDDESGGTATSGSGGTAVTGDLTLVARWEKAGSVWTIKFDLNGGSAPAGHDAAFADQKVFDGEYLTKPAVNPVRDGYVFQGWTTVKNDMLALSFAGSGSTFGFDSSGRSLIPIDRNGTLYALWSKA</sequence>
<dbReference type="PRINTS" id="PR00110">
    <property type="entry name" value="ALPHAAMYLASE"/>
</dbReference>
<keyword evidence="8" id="KW-0732">Signal</keyword>
<proteinExistence type="inferred from homology"/>
<dbReference type="InterPro" id="IPR013780">
    <property type="entry name" value="Glyco_hydro_b"/>
</dbReference>
<comment type="similarity">
    <text evidence="4 14">Belongs to the glycosyl hydrolase 13 family.</text>
</comment>
<evidence type="ECO:0000256" key="15">
    <source>
        <dbReference type="SAM" id="MobiDB-lite"/>
    </source>
</evidence>
<comment type="caution">
    <text evidence="18">The sequence shown here is derived from an EMBL/GenBank/DDBJ whole genome shotgun (WGS) entry which is preliminary data.</text>
</comment>
<dbReference type="Pfam" id="PF09479">
    <property type="entry name" value="Flg_new"/>
    <property type="match status" value="5"/>
</dbReference>
<evidence type="ECO:0000256" key="7">
    <source>
        <dbReference type="ARBA" id="ARBA00022723"/>
    </source>
</evidence>
<dbReference type="SMART" id="SM00632">
    <property type="entry name" value="Aamy_C"/>
    <property type="match status" value="1"/>
</dbReference>
<evidence type="ECO:0000313" key="19">
    <source>
        <dbReference type="Proteomes" id="UP000469292"/>
    </source>
</evidence>
<evidence type="ECO:0000256" key="10">
    <source>
        <dbReference type="ARBA" id="ARBA00022837"/>
    </source>
</evidence>
<dbReference type="GO" id="GO:0046872">
    <property type="term" value="F:metal ion binding"/>
    <property type="evidence" value="ECO:0007669"/>
    <property type="project" value="UniProtKB-KW"/>
</dbReference>
<dbReference type="GO" id="GO:0030246">
    <property type="term" value="F:carbohydrate binding"/>
    <property type="evidence" value="ECO:0007669"/>
    <property type="project" value="InterPro"/>
</dbReference>
<keyword evidence="9" id="KW-0378">Hydrolase</keyword>
<dbReference type="SMART" id="SM00642">
    <property type="entry name" value="Aamy"/>
    <property type="match status" value="1"/>
</dbReference>
<dbReference type="Proteomes" id="UP000469292">
    <property type="component" value="Unassembled WGS sequence"/>
</dbReference>
<dbReference type="InterPro" id="IPR005323">
    <property type="entry name" value="CBM41_pullulanase"/>
</dbReference>
<keyword evidence="12" id="KW-0326">Glycosidase</keyword>
<name>A0A6I5N072_9BIFI</name>
<dbReference type="GO" id="GO:0005975">
    <property type="term" value="P:carbohydrate metabolic process"/>
    <property type="evidence" value="ECO:0007669"/>
    <property type="project" value="InterPro"/>
</dbReference>
<keyword evidence="7" id="KW-0479">Metal-binding</keyword>
<feature type="region of interest" description="Disordered" evidence="15">
    <location>
        <begin position="51"/>
        <end position="74"/>
    </location>
</feature>
<dbReference type="RefSeq" id="WP_163227457.1">
    <property type="nucleotide sequence ID" value="NZ_VYSG01000001.1"/>
</dbReference>
<evidence type="ECO:0000256" key="9">
    <source>
        <dbReference type="ARBA" id="ARBA00022801"/>
    </source>
</evidence>
<dbReference type="PANTHER" id="PTHR43447">
    <property type="entry name" value="ALPHA-AMYLASE"/>
    <property type="match status" value="1"/>
</dbReference>
<dbReference type="SUPFAM" id="SSF49452">
    <property type="entry name" value="Starch-binding domain-like"/>
    <property type="match status" value="1"/>
</dbReference>
<reference evidence="18 19" key="1">
    <citation type="submission" date="2019-09" db="EMBL/GenBank/DDBJ databases">
        <title>Phylogenetic characterization of a novel taxon of the genus Bifidobacterium: Bifidobacterium choloepi sp. nov.</title>
        <authorList>
            <person name="Modesto M."/>
            <person name="Satti M."/>
        </authorList>
    </citation>
    <scope>NUCLEOTIDE SEQUENCE [LARGE SCALE GENOMIC DNA]</scope>
    <source>
        <strain evidence="18 19">BRDM6</strain>
    </source>
</reference>
<evidence type="ECO:0000256" key="14">
    <source>
        <dbReference type="RuleBase" id="RU003615"/>
    </source>
</evidence>
<dbReference type="SUPFAM" id="SSF51011">
    <property type="entry name" value="Glycosyl hydrolase domain"/>
    <property type="match status" value="1"/>
</dbReference>
<organism evidence="18 19">
    <name type="scientific">Bifidobacterium choloepi</name>
    <dbReference type="NCBI Taxonomy" id="2614131"/>
    <lineage>
        <taxon>Bacteria</taxon>
        <taxon>Bacillati</taxon>
        <taxon>Actinomycetota</taxon>
        <taxon>Actinomycetes</taxon>
        <taxon>Bifidobacteriales</taxon>
        <taxon>Bifidobacteriaceae</taxon>
        <taxon>Bifidobacterium</taxon>
    </lineage>
</organism>
<evidence type="ECO:0000256" key="8">
    <source>
        <dbReference type="ARBA" id="ARBA00022729"/>
    </source>
</evidence>
<protein>
    <recommendedName>
        <fullName evidence="6">Alpha-amylase</fullName>
        <ecNumber evidence="5">3.2.1.1</ecNumber>
    </recommendedName>
    <alternativeName>
        <fullName evidence="13">1,4-alpha-D-glucan glucanohydrolase</fullName>
    </alternativeName>
</protein>
<dbReference type="CDD" id="cd10315">
    <property type="entry name" value="CBM41_pullulanase"/>
    <property type="match status" value="1"/>
</dbReference>
<evidence type="ECO:0000256" key="6">
    <source>
        <dbReference type="ARBA" id="ARBA00017303"/>
    </source>
</evidence>
<evidence type="ECO:0000256" key="13">
    <source>
        <dbReference type="ARBA" id="ARBA00030238"/>
    </source>
</evidence>
<evidence type="ECO:0000259" key="17">
    <source>
        <dbReference type="SMART" id="SM00642"/>
    </source>
</evidence>
<keyword evidence="10" id="KW-0106">Calcium</keyword>
<dbReference type="Gene3D" id="2.60.40.1110">
    <property type="match status" value="1"/>
</dbReference>
<evidence type="ECO:0000256" key="3">
    <source>
        <dbReference type="ARBA" id="ARBA00004196"/>
    </source>
</evidence>
<dbReference type="InterPro" id="IPR006046">
    <property type="entry name" value="Alpha_amylase"/>
</dbReference>
<feature type="region of interest" description="Disordered" evidence="15">
    <location>
        <begin position="686"/>
        <end position="712"/>
    </location>
</feature>
<comment type="cofactor">
    <cofactor evidence="2">
        <name>Ca(2+)</name>
        <dbReference type="ChEBI" id="CHEBI:29108"/>
    </cofactor>
</comment>
<evidence type="ECO:0000256" key="11">
    <source>
        <dbReference type="ARBA" id="ARBA00023277"/>
    </source>
</evidence>
<feature type="region of interest" description="Disordered" evidence="15">
    <location>
        <begin position="1174"/>
        <end position="1193"/>
    </location>
</feature>
<dbReference type="EMBL" id="VYSG01000001">
    <property type="protein sequence ID" value="NEG69957.1"/>
    <property type="molecule type" value="Genomic_DNA"/>
</dbReference>
<dbReference type="Gene3D" id="2.60.40.4270">
    <property type="entry name" value="Listeria-Bacteroides repeat domain"/>
    <property type="match status" value="6"/>
</dbReference>
<dbReference type="InterPro" id="IPR006048">
    <property type="entry name" value="A-amylase/branching_C"/>
</dbReference>
<dbReference type="Pfam" id="PF03714">
    <property type="entry name" value="PUD"/>
    <property type="match status" value="1"/>
</dbReference>
<dbReference type="GO" id="GO:0030313">
    <property type="term" value="C:cell envelope"/>
    <property type="evidence" value="ECO:0007669"/>
    <property type="project" value="UniProtKB-SubCell"/>
</dbReference>
<keyword evidence="19" id="KW-1185">Reference proteome</keyword>
<dbReference type="GO" id="GO:0004556">
    <property type="term" value="F:alpha-amylase activity"/>
    <property type="evidence" value="ECO:0007669"/>
    <property type="project" value="UniProtKB-EC"/>
</dbReference>
<feature type="compositionally biased region" description="Gly residues" evidence="15">
    <location>
        <begin position="690"/>
        <end position="702"/>
    </location>
</feature>
<dbReference type="InterPro" id="IPR006047">
    <property type="entry name" value="GH13_cat_dom"/>
</dbReference>
<comment type="catalytic activity">
    <reaction evidence="1">
        <text>Endohydrolysis of (1-&gt;4)-alpha-D-glucosidic linkages in polysaccharides containing three or more (1-&gt;4)-alpha-linked D-glucose units.</text>
        <dbReference type="EC" id="3.2.1.1"/>
    </reaction>
</comment>
<dbReference type="InterPro" id="IPR031319">
    <property type="entry name" value="A-amylase_C"/>
</dbReference>
<dbReference type="Gene3D" id="2.60.40.1180">
    <property type="entry name" value="Golgi alpha-mannosidase II"/>
    <property type="match status" value="1"/>
</dbReference>
<evidence type="ECO:0000259" key="16">
    <source>
        <dbReference type="SMART" id="SM00632"/>
    </source>
</evidence>